<evidence type="ECO:0000256" key="6">
    <source>
        <dbReference type="ARBA" id="ARBA00023136"/>
    </source>
</evidence>
<feature type="region of interest" description="Disordered" evidence="7">
    <location>
        <begin position="993"/>
        <end position="1130"/>
    </location>
</feature>
<dbReference type="GO" id="GO:0140359">
    <property type="term" value="F:ABC-type transporter activity"/>
    <property type="evidence" value="ECO:0007669"/>
    <property type="project" value="InterPro"/>
</dbReference>
<dbReference type="GO" id="GO:0016020">
    <property type="term" value="C:membrane"/>
    <property type="evidence" value="ECO:0007669"/>
    <property type="project" value="InterPro"/>
</dbReference>
<keyword evidence="2 8" id="KW-0812">Transmembrane</keyword>
<feature type="transmembrane region" description="Helical" evidence="8">
    <location>
        <begin position="945"/>
        <end position="970"/>
    </location>
</feature>
<keyword evidence="5 8" id="KW-1133">Transmembrane helix</keyword>
<dbReference type="Proteomes" id="UP001292094">
    <property type="component" value="Unassembled WGS sequence"/>
</dbReference>
<feature type="domain" description="ABC transmembrane type-1" evidence="9">
    <location>
        <begin position="653"/>
        <end position="971"/>
    </location>
</feature>
<feature type="transmembrane region" description="Helical" evidence="8">
    <location>
        <begin position="816"/>
        <end position="840"/>
    </location>
</feature>
<keyword evidence="3" id="KW-0547">Nucleotide-binding</keyword>
<keyword evidence="11" id="KW-1185">Reference proteome</keyword>
<dbReference type="InterPro" id="IPR011527">
    <property type="entry name" value="ABC1_TM_dom"/>
</dbReference>
<dbReference type="SUPFAM" id="SSF52540">
    <property type="entry name" value="P-loop containing nucleoside triphosphate hydrolases"/>
    <property type="match status" value="1"/>
</dbReference>
<proteinExistence type="predicted"/>
<feature type="region of interest" description="Disordered" evidence="7">
    <location>
        <begin position="1"/>
        <end position="23"/>
    </location>
</feature>
<evidence type="ECO:0000256" key="3">
    <source>
        <dbReference type="ARBA" id="ARBA00022741"/>
    </source>
</evidence>
<evidence type="ECO:0000313" key="11">
    <source>
        <dbReference type="Proteomes" id="UP001292094"/>
    </source>
</evidence>
<dbReference type="GO" id="GO:0005524">
    <property type="term" value="F:ATP binding"/>
    <property type="evidence" value="ECO:0007669"/>
    <property type="project" value="UniProtKB-KW"/>
</dbReference>
<accession>A0AAE1TWI9</accession>
<keyword evidence="4" id="KW-0067">ATP-binding</keyword>
<sequence length="1234" mass="136807">MEDTVGPPESGRGRSGVAGDGDLEWTPATTEVVFNAFLRTLFREPPSRTEHVNLSRVMQRFEAQRTPTPTPIPTPIPPPTYTFHHPATPDLLSMGVCVLWALLFTLTLCIYGCIRRSRKTSSTPTTTTTTTTNTTTLLPCHSARSLALLTLTLVQVAVCAEGVMRYLHSQGPHVLIIPGACASTFRILGAFVYYSYAENKGVHGVVLGVSALVWACGCGVGIIRVWVVVLHRGVSVLLVYPVLVLVGVVLQLGLLAMDVASFFFWIYTQTHTEVLSITPTVEDTMQMTEGVCRGVGVKVVGVRKKNKEGVGEREVGEREVGEREVGEREVGGGGVGGDKDKDKINYMMADKNKYVDDKNKEKINYMDDKNKDKINYMDDKNKERINYIDKNKEKINYMVDKDKEKINYMVDKNKEKINYIDKNKEKINYMDDKNKDKINVVDDKNKDKYNEQNNGVGGGDDRDRGVGVNTSDKGSVGVNISDRGGVGVGVGAGNTSTTKNSEQPATVGVRNGRNNNNNNNTNTAHNSEQGVGGGGVGGGGVRYLHAHASLLSRASFSWFLHALRLGWKRPLEFSDFARLPHEEEARTQYERFLRQYNQAKVKLTNSIRLTTTTTTTTTKQKQQEGVTATVKKTKDVVGLWGVFWSTYWRDVCAGGVFKLLGDSVNVVAPLAIALVVSYVCAYQEGNVEREGEVVDQEYFVAWKEYMSNGWVVACVALVAALLQSTFSQRSTHLVSMEGVRVRAALQAMVYCKALRLPSSTPPVLHNNTSGSDDTPGHHPSHDAGTVINLCAEDADNIMTFFTHCHYLWAIPLKVGMIMFLLWLQLGLSAVCGGVVGIILLTPLQFLLCKMIATVNNNFLTVNDERVRQTHELVTGMKLIKIHAWEDVFVKRIVTVREKELALLRRDSILRALMTFVTQGAGVVISAVTFGLYWKVEGRALEPSRVFSGLALFNQLTVPLFILPIIVSHTIKAKSSTKRLQEFFSLPEVESTRIPPLDPLTTLTPLKTRPQQQRGQGVGGGGARGARGGGGGGEREVVRKEDEKRRKKEEEEEEQSRLLLGEVNASRLSRVTEESRPTSTCSVTSTKSNNNGTQQEEEEEEEEEDDKEDEEEEEEEEEEDERKEKEEKKEVELGKKREIKHVFSVRRRRIKEEKDEDMVKKDEMQRDVVVVGIEEGTFTWPPHLPGSPVLQNITTHLPRGGLTVVVGGVGSGKSSLLMALLGEMSTLRGKVRWPG</sequence>
<dbReference type="SUPFAM" id="SSF90123">
    <property type="entry name" value="ABC transporter transmembrane region"/>
    <property type="match status" value="1"/>
</dbReference>
<keyword evidence="1" id="KW-0813">Transport</keyword>
<feature type="compositionally biased region" description="Low complexity" evidence="7">
    <location>
        <begin position="506"/>
        <end position="522"/>
    </location>
</feature>
<evidence type="ECO:0000259" key="9">
    <source>
        <dbReference type="PROSITE" id="PS50929"/>
    </source>
</evidence>
<feature type="compositionally biased region" description="Polar residues" evidence="7">
    <location>
        <begin position="1076"/>
        <end position="1093"/>
    </location>
</feature>
<feature type="compositionally biased region" description="Basic and acidic residues" evidence="7">
    <location>
        <begin position="1121"/>
        <end position="1130"/>
    </location>
</feature>
<dbReference type="AlphaFoldDB" id="A0AAE1TWI9"/>
<evidence type="ECO:0000256" key="7">
    <source>
        <dbReference type="SAM" id="MobiDB-lite"/>
    </source>
</evidence>
<dbReference type="InterPro" id="IPR027417">
    <property type="entry name" value="P-loop_NTPase"/>
</dbReference>
<feature type="region of interest" description="Disordered" evidence="7">
    <location>
        <begin position="442"/>
        <end position="530"/>
    </location>
</feature>
<dbReference type="PANTHER" id="PTHR24223:SF461">
    <property type="entry name" value="ATP-BINDING CASSETTE SUB-FAMILY C MEMBER SUR"/>
    <property type="match status" value="1"/>
</dbReference>
<organism evidence="10 11">
    <name type="scientific">Petrolisthes manimaculis</name>
    <dbReference type="NCBI Taxonomy" id="1843537"/>
    <lineage>
        <taxon>Eukaryota</taxon>
        <taxon>Metazoa</taxon>
        <taxon>Ecdysozoa</taxon>
        <taxon>Arthropoda</taxon>
        <taxon>Crustacea</taxon>
        <taxon>Multicrustacea</taxon>
        <taxon>Malacostraca</taxon>
        <taxon>Eumalacostraca</taxon>
        <taxon>Eucarida</taxon>
        <taxon>Decapoda</taxon>
        <taxon>Pleocyemata</taxon>
        <taxon>Anomura</taxon>
        <taxon>Galatheoidea</taxon>
        <taxon>Porcellanidae</taxon>
        <taxon>Petrolisthes</taxon>
    </lineage>
</organism>
<evidence type="ECO:0000256" key="2">
    <source>
        <dbReference type="ARBA" id="ARBA00022692"/>
    </source>
</evidence>
<dbReference type="Pfam" id="PF00664">
    <property type="entry name" value="ABC_membrane"/>
    <property type="match status" value="1"/>
</dbReference>
<feature type="transmembrane region" description="Helical" evidence="8">
    <location>
        <begin position="205"/>
        <end position="227"/>
    </location>
</feature>
<feature type="compositionally biased region" description="Gly residues" evidence="7">
    <location>
        <begin position="1015"/>
        <end position="1031"/>
    </location>
</feature>
<dbReference type="PANTHER" id="PTHR24223">
    <property type="entry name" value="ATP-BINDING CASSETTE SUB-FAMILY C"/>
    <property type="match status" value="1"/>
</dbReference>
<dbReference type="EMBL" id="JAWZYT010003590">
    <property type="protein sequence ID" value="KAK4297665.1"/>
    <property type="molecule type" value="Genomic_DNA"/>
</dbReference>
<feature type="compositionally biased region" description="Polar residues" evidence="7">
    <location>
        <begin position="494"/>
        <end position="504"/>
    </location>
</feature>
<gene>
    <name evidence="10" type="ORF">Pmani_029928</name>
</gene>
<dbReference type="FunFam" id="1.20.1560.10:FF:000006">
    <property type="entry name" value="ATP-binding cassette, sub-family C (CFTR/MRP), member 9"/>
    <property type="match status" value="1"/>
</dbReference>
<feature type="compositionally biased region" description="Low complexity" evidence="7">
    <location>
        <begin position="998"/>
        <end position="1014"/>
    </location>
</feature>
<protein>
    <recommendedName>
        <fullName evidence="9">ABC transmembrane type-1 domain-containing protein</fullName>
    </recommendedName>
</protein>
<dbReference type="InterPro" id="IPR036640">
    <property type="entry name" value="ABC1_TM_sf"/>
</dbReference>
<evidence type="ECO:0000256" key="1">
    <source>
        <dbReference type="ARBA" id="ARBA00022448"/>
    </source>
</evidence>
<dbReference type="Gene3D" id="1.20.1560.10">
    <property type="entry name" value="ABC transporter type 1, transmembrane domain"/>
    <property type="match status" value="1"/>
</dbReference>
<feature type="transmembrane region" description="Helical" evidence="8">
    <location>
        <begin position="91"/>
        <end position="114"/>
    </location>
</feature>
<dbReference type="GO" id="GO:0016887">
    <property type="term" value="F:ATP hydrolysis activity"/>
    <property type="evidence" value="ECO:0007669"/>
    <property type="project" value="InterPro"/>
</dbReference>
<dbReference type="Gene3D" id="3.40.50.300">
    <property type="entry name" value="P-loop containing nucleotide triphosphate hydrolases"/>
    <property type="match status" value="1"/>
</dbReference>
<comment type="caution">
    <text evidence="10">The sequence shown here is derived from an EMBL/GenBank/DDBJ whole genome shotgun (WGS) entry which is preliminary data.</text>
</comment>
<reference evidence="10" key="1">
    <citation type="submission" date="2023-11" db="EMBL/GenBank/DDBJ databases">
        <title>Genome assemblies of two species of porcelain crab, Petrolisthes cinctipes and Petrolisthes manimaculis (Anomura: Porcellanidae).</title>
        <authorList>
            <person name="Angst P."/>
        </authorList>
    </citation>
    <scope>NUCLEOTIDE SEQUENCE</scope>
    <source>
        <strain evidence="10">PB745_02</strain>
        <tissue evidence="10">Gill</tissue>
    </source>
</reference>
<evidence type="ECO:0000313" key="10">
    <source>
        <dbReference type="EMBL" id="KAK4297665.1"/>
    </source>
</evidence>
<dbReference type="Pfam" id="PF00005">
    <property type="entry name" value="ABC_tran"/>
    <property type="match status" value="1"/>
</dbReference>
<feature type="compositionally biased region" description="Basic and acidic residues" evidence="7">
    <location>
        <begin position="1032"/>
        <end position="1043"/>
    </location>
</feature>
<dbReference type="InterPro" id="IPR050173">
    <property type="entry name" value="ABC_transporter_C-like"/>
</dbReference>
<evidence type="ECO:0000256" key="8">
    <source>
        <dbReference type="SAM" id="Phobius"/>
    </source>
</evidence>
<feature type="transmembrane region" description="Helical" evidence="8">
    <location>
        <begin position="908"/>
        <end position="933"/>
    </location>
</feature>
<dbReference type="PROSITE" id="PS50929">
    <property type="entry name" value="ABC_TM1F"/>
    <property type="match status" value="1"/>
</dbReference>
<dbReference type="InterPro" id="IPR003439">
    <property type="entry name" value="ABC_transporter-like_ATP-bd"/>
</dbReference>
<feature type="transmembrane region" description="Helical" evidence="8">
    <location>
        <begin position="173"/>
        <end position="193"/>
    </location>
</feature>
<name>A0AAE1TWI9_9EUCA</name>
<feature type="transmembrane region" description="Helical" evidence="8">
    <location>
        <begin position="239"/>
        <end position="267"/>
    </location>
</feature>
<feature type="compositionally biased region" description="Acidic residues" evidence="7">
    <location>
        <begin position="1094"/>
        <end position="1120"/>
    </location>
</feature>
<evidence type="ECO:0000256" key="5">
    <source>
        <dbReference type="ARBA" id="ARBA00022989"/>
    </source>
</evidence>
<keyword evidence="6 8" id="KW-0472">Membrane</keyword>
<evidence type="ECO:0000256" key="4">
    <source>
        <dbReference type="ARBA" id="ARBA00022840"/>
    </source>
</evidence>